<keyword evidence="3" id="KW-1185">Reference proteome</keyword>
<dbReference type="EMBL" id="JAPWTK010000502">
    <property type="protein sequence ID" value="KAJ8939197.1"/>
    <property type="molecule type" value="Genomic_DNA"/>
</dbReference>
<name>A0AAV8XJQ2_9CUCU</name>
<gene>
    <name evidence="2" type="ORF">NQ318_019438</name>
</gene>
<dbReference type="Pfam" id="PF13358">
    <property type="entry name" value="DDE_3"/>
    <property type="match status" value="1"/>
</dbReference>
<proteinExistence type="predicted"/>
<organism evidence="2 3">
    <name type="scientific">Aromia moschata</name>
    <dbReference type="NCBI Taxonomy" id="1265417"/>
    <lineage>
        <taxon>Eukaryota</taxon>
        <taxon>Metazoa</taxon>
        <taxon>Ecdysozoa</taxon>
        <taxon>Arthropoda</taxon>
        <taxon>Hexapoda</taxon>
        <taxon>Insecta</taxon>
        <taxon>Pterygota</taxon>
        <taxon>Neoptera</taxon>
        <taxon>Endopterygota</taxon>
        <taxon>Coleoptera</taxon>
        <taxon>Polyphaga</taxon>
        <taxon>Cucujiformia</taxon>
        <taxon>Chrysomeloidea</taxon>
        <taxon>Cerambycidae</taxon>
        <taxon>Cerambycinae</taxon>
        <taxon>Callichromatini</taxon>
        <taxon>Aromia</taxon>
    </lineage>
</organism>
<dbReference type="InterPro" id="IPR038717">
    <property type="entry name" value="Tc1-like_DDE_dom"/>
</dbReference>
<evidence type="ECO:0000313" key="2">
    <source>
        <dbReference type="EMBL" id="KAJ8939197.1"/>
    </source>
</evidence>
<accession>A0AAV8XJQ2</accession>
<dbReference type="AlphaFoldDB" id="A0AAV8XJQ2"/>
<dbReference type="Gene3D" id="3.30.420.10">
    <property type="entry name" value="Ribonuclease H-like superfamily/Ribonuclease H"/>
    <property type="match status" value="1"/>
</dbReference>
<reference evidence="2" key="1">
    <citation type="journal article" date="2023" name="Insect Mol. Biol.">
        <title>Genome sequencing provides insights into the evolution of gene families encoding plant cell wall-degrading enzymes in longhorned beetles.</title>
        <authorList>
            <person name="Shin N.R."/>
            <person name="Okamura Y."/>
            <person name="Kirsch R."/>
            <person name="Pauchet Y."/>
        </authorList>
    </citation>
    <scope>NUCLEOTIDE SEQUENCE</scope>
    <source>
        <strain evidence="2">AMC_N1</strain>
    </source>
</reference>
<comment type="caution">
    <text evidence="2">The sequence shown here is derived from an EMBL/GenBank/DDBJ whole genome shotgun (WGS) entry which is preliminary data.</text>
</comment>
<protein>
    <recommendedName>
        <fullName evidence="1">Tc1-like transposase DDE domain-containing protein</fullName>
    </recommendedName>
</protein>
<evidence type="ECO:0000259" key="1">
    <source>
        <dbReference type="Pfam" id="PF13358"/>
    </source>
</evidence>
<dbReference type="Proteomes" id="UP001162162">
    <property type="component" value="Unassembled WGS sequence"/>
</dbReference>
<dbReference type="GO" id="GO:0003676">
    <property type="term" value="F:nucleic acid binding"/>
    <property type="evidence" value="ECO:0007669"/>
    <property type="project" value="InterPro"/>
</dbReference>
<feature type="domain" description="Tc1-like transposase DDE" evidence="1">
    <location>
        <begin position="1"/>
        <end position="117"/>
    </location>
</feature>
<dbReference type="InterPro" id="IPR036397">
    <property type="entry name" value="RNaseH_sf"/>
</dbReference>
<sequence length="154" mass="17210">MDESRFKHSSKEIAKNLASKGRKQVGAVSSAERGKHVTIVCAMNANGNICASCFYFPREKMKDELMNDNQVELYEASKENPVLLLLDGHSSHTGLQAMEFAKKNGIIIFCFPAHCSHHVQPLDVGFFRTPFTLITIRKLELWLQKQSGKSGNAI</sequence>
<evidence type="ECO:0000313" key="3">
    <source>
        <dbReference type="Proteomes" id="UP001162162"/>
    </source>
</evidence>